<comment type="caution">
    <text evidence="4">The sequence shown here is derived from an EMBL/GenBank/DDBJ whole genome shotgun (WGS) entry which is preliminary data.</text>
</comment>
<gene>
    <name evidence="4" type="ORF">FANTH_14681</name>
</gene>
<keyword evidence="3" id="KW-0560">Oxidoreductase</keyword>
<dbReference type="FunFam" id="3.40.50.720:FF:000084">
    <property type="entry name" value="Short-chain dehydrogenase reductase"/>
    <property type="match status" value="1"/>
</dbReference>
<evidence type="ECO:0000313" key="4">
    <source>
        <dbReference type="EMBL" id="KAF5227775.1"/>
    </source>
</evidence>
<dbReference type="PRINTS" id="PR00080">
    <property type="entry name" value="SDRFAMILY"/>
</dbReference>
<dbReference type="Gene3D" id="3.40.50.720">
    <property type="entry name" value="NAD(P)-binding Rossmann-like Domain"/>
    <property type="match status" value="1"/>
</dbReference>
<accession>A0A8H4YH97</accession>
<dbReference type="CDD" id="cd05233">
    <property type="entry name" value="SDR_c"/>
    <property type="match status" value="1"/>
</dbReference>
<comment type="similarity">
    <text evidence="1">Belongs to the short-chain dehydrogenases/reductases (SDR) family.</text>
</comment>
<dbReference type="PANTHER" id="PTHR48107:SF7">
    <property type="entry name" value="RE15974P"/>
    <property type="match status" value="1"/>
</dbReference>
<dbReference type="SUPFAM" id="SSF51735">
    <property type="entry name" value="NAD(P)-binding Rossmann-fold domains"/>
    <property type="match status" value="1"/>
</dbReference>
<protein>
    <recommendedName>
        <fullName evidence="6">Short chain type dehydrogenase</fullName>
    </recommendedName>
</protein>
<dbReference type="PRINTS" id="PR00081">
    <property type="entry name" value="GDHRDH"/>
</dbReference>
<dbReference type="EMBL" id="JABEVY010000748">
    <property type="protein sequence ID" value="KAF5227775.1"/>
    <property type="molecule type" value="Genomic_DNA"/>
</dbReference>
<keyword evidence="5" id="KW-1185">Reference proteome</keyword>
<dbReference type="InterPro" id="IPR036291">
    <property type="entry name" value="NAD(P)-bd_dom_sf"/>
</dbReference>
<reference evidence="4 5" key="1">
    <citation type="journal article" date="2020" name="BMC Genomics">
        <title>Correction to: Identification and distribution of gene clusters required for synthesis of sphingolipid metabolism inhibitors in diverse species of the filamentous fungus Fusarium.</title>
        <authorList>
            <person name="Kim H.S."/>
            <person name="Lohmar J.M."/>
            <person name="Busman M."/>
            <person name="Brown D.W."/>
            <person name="Naumann T.A."/>
            <person name="Divon H.H."/>
            <person name="Lysoe E."/>
            <person name="Uhlig S."/>
            <person name="Proctor R.H."/>
        </authorList>
    </citation>
    <scope>NUCLEOTIDE SEQUENCE [LARGE SCALE GENOMIC DNA]</scope>
    <source>
        <strain evidence="4 5">NRRL 25214</strain>
    </source>
</reference>
<dbReference type="GO" id="GO:0016614">
    <property type="term" value="F:oxidoreductase activity, acting on CH-OH group of donors"/>
    <property type="evidence" value="ECO:0007669"/>
    <property type="project" value="UniProtKB-ARBA"/>
</dbReference>
<name>A0A8H4YH97_9HYPO</name>
<evidence type="ECO:0000256" key="1">
    <source>
        <dbReference type="ARBA" id="ARBA00006484"/>
    </source>
</evidence>
<evidence type="ECO:0008006" key="6">
    <source>
        <dbReference type="Google" id="ProtNLM"/>
    </source>
</evidence>
<dbReference type="Proteomes" id="UP000573603">
    <property type="component" value="Unassembled WGS sequence"/>
</dbReference>
<evidence type="ECO:0000256" key="2">
    <source>
        <dbReference type="ARBA" id="ARBA00022857"/>
    </source>
</evidence>
<keyword evidence="2" id="KW-0521">NADP</keyword>
<evidence type="ECO:0000313" key="5">
    <source>
        <dbReference type="Proteomes" id="UP000573603"/>
    </source>
</evidence>
<dbReference type="AlphaFoldDB" id="A0A8H4YH97"/>
<evidence type="ECO:0000256" key="3">
    <source>
        <dbReference type="ARBA" id="ARBA00023002"/>
    </source>
</evidence>
<dbReference type="Pfam" id="PF13561">
    <property type="entry name" value="adh_short_C2"/>
    <property type="match status" value="1"/>
</dbReference>
<proteinExistence type="inferred from homology"/>
<dbReference type="InterPro" id="IPR002347">
    <property type="entry name" value="SDR_fam"/>
</dbReference>
<organism evidence="4 5">
    <name type="scientific">Fusarium anthophilum</name>
    <dbReference type="NCBI Taxonomy" id="48485"/>
    <lineage>
        <taxon>Eukaryota</taxon>
        <taxon>Fungi</taxon>
        <taxon>Dikarya</taxon>
        <taxon>Ascomycota</taxon>
        <taxon>Pezizomycotina</taxon>
        <taxon>Sordariomycetes</taxon>
        <taxon>Hypocreomycetidae</taxon>
        <taxon>Hypocreales</taxon>
        <taxon>Nectriaceae</taxon>
        <taxon>Fusarium</taxon>
        <taxon>Fusarium fujikuroi species complex</taxon>
    </lineage>
</organism>
<sequence>MSQTFAGKVAIVSGSTSGIGLAISNELSSRGAHVVINYPYESMHSEATDIAERLSTRSIAACADISTINGPKALVEATVKEFGRIDILVNNAALAVNAPFEEQTMDDWDRLVNLNGRGTFLLTQHVLPHLTHGSGRIVNICSVSSRGPPPLQTIYAGTKGMVDSFTRLWAKELPPKYGCTVNAVAPGPTATEGFLSAGKEALDMLQPTIDGTPVAKRMGKPEEIAYAVAFLCEEGASWVNGEHLFVNGGIHID</sequence>
<dbReference type="PANTHER" id="PTHR48107">
    <property type="entry name" value="NADPH-DEPENDENT ALDEHYDE REDUCTASE-LIKE PROTEIN, CHLOROPLASTIC-RELATED"/>
    <property type="match status" value="1"/>
</dbReference>